<dbReference type="PANTHER" id="PTHR44444:SF4">
    <property type="entry name" value="PROTEIN SEL-1 HOMOLOG 3 ISOFORM X1"/>
    <property type="match status" value="1"/>
</dbReference>
<evidence type="ECO:0000256" key="3">
    <source>
        <dbReference type="SAM" id="Phobius"/>
    </source>
</evidence>
<feature type="compositionally biased region" description="Polar residues" evidence="2">
    <location>
        <begin position="743"/>
        <end position="752"/>
    </location>
</feature>
<dbReference type="PANTHER" id="PTHR44444">
    <property type="entry name" value="PROTEIN SEL-1 HOMOLOG 3"/>
    <property type="match status" value="1"/>
</dbReference>
<evidence type="ECO:0000259" key="6">
    <source>
        <dbReference type="Pfam" id="PF25578"/>
    </source>
</evidence>
<dbReference type="Pfam" id="PF08238">
    <property type="entry name" value="Sel1"/>
    <property type="match status" value="5"/>
</dbReference>
<feature type="compositionally biased region" description="Low complexity" evidence="2">
    <location>
        <begin position="725"/>
        <end position="742"/>
    </location>
</feature>
<dbReference type="Gene3D" id="1.10.150.50">
    <property type="entry name" value="Transcription Factor, Ets-1"/>
    <property type="match status" value="1"/>
</dbReference>
<dbReference type="InterPro" id="IPR032393">
    <property type="entry name" value="SOAR_STIM1/2"/>
</dbReference>
<keyword evidence="8" id="KW-1185">Reference proteome</keyword>
<dbReference type="Pfam" id="PF16533">
    <property type="entry name" value="SOAR"/>
    <property type="match status" value="1"/>
</dbReference>
<feature type="transmembrane region" description="Helical" evidence="3">
    <location>
        <begin position="1825"/>
        <end position="1846"/>
    </location>
</feature>
<dbReference type="Gene3D" id="1.10.287.3550">
    <property type="match status" value="1"/>
</dbReference>
<feature type="signal peptide" evidence="4">
    <location>
        <begin position="1"/>
        <end position="22"/>
    </location>
</feature>
<feature type="region of interest" description="Disordered" evidence="2">
    <location>
        <begin position="587"/>
        <end position="641"/>
    </location>
</feature>
<accession>A0ABQ8M2K9</accession>
<feature type="compositionally biased region" description="Low complexity" evidence="2">
    <location>
        <begin position="693"/>
        <end position="704"/>
    </location>
</feature>
<feature type="compositionally biased region" description="Low complexity" evidence="2">
    <location>
        <begin position="587"/>
        <end position="598"/>
    </location>
</feature>
<dbReference type="Gene3D" id="1.25.40.10">
    <property type="entry name" value="Tetratricopeptide repeat domain"/>
    <property type="match status" value="1"/>
</dbReference>
<dbReference type="SUPFAM" id="SSF47769">
    <property type="entry name" value="SAM/Pointed domain"/>
    <property type="match status" value="1"/>
</dbReference>
<name>A0ABQ8M2K9_LABRO</name>
<feature type="region of interest" description="Disordered" evidence="2">
    <location>
        <begin position="721"/>
        <end position="780"/>
    </location>
</feature>
<dbReference type="SUPFAM" id="SSF81901">
    <property type="entry name" value="HCP-like"/>
    <property type="match status" value="1"/>
</dbReference>
<evidence type="ECO:0000256" key="1">
    <source>
        <dbReference type="SAM" id="Coils"/>
    </source>
</evidence>
<keyword evidence="3" id="KW-1133">Transmembrane helix</keyword>
<evidence type="ECO:0000313" key="7">
    <source>
        <dbReference type="EMBL" id="KAI2656426.1"/>
    </source>
</evidence>
<dbReference type="InterPro" id="IPR057835">
    <property type="entry name" value="EF-hand_STIM1/2"/>
</dbReference>
<keyword evidence="3" id="KW-0472">Membrane</keyword>
<feature type="domain" description="STIM1/2 EF-hand" evidence="6">
    <location>
        <begin position="38"/>
        <end position="116"/>
    </location>
</feature>
<evidence type="ECO:0000256" key="4">
    <source>
        <dbReference type="SAM" id="SignalP"/>
    </source>
</evidence>
<evidence type="ECO:0000259" key="5">
    <source>
        <dbReference type="Pfam" id="PF16533"/>
    </source>
</evidence>
<feature type="chain" id="PRO_5045120701" evidence="4">
    <location>
        <begin position="23"/>
        <end position="1873"/>
    </location>
</feature>
<feature type="region of interest" description="Disordered" evidence="2">
    <location>
        <begin position="655"/>
        <end position="705"/>
    </location>
</feature>
<feature type="coiled-coil region" evidence="1">
    <location>
        <begin position="231"/>
        <end position="318"/>
    </location>
</feature>
<keyword evidence="1" id="KW-0175">Coiled coil</keyword>
<dbReference type="CDD" id="cd11722">
    <property type="entry name" value="SOAR"/>
    <property type="match status" value="1"/>
</dbReference>
<dbReference type="InterPro" id="IPR042756">
    <property type="entry name" value="Sel-1L3"/>
</dbReference>
<sequence>MELSRLVTFWIVFICFLLECRANQVSPDPLPSDNGGSELCRIDELLCQDEIAILSFEAIRSIHKQMDDDANGNVDVAETDGFLREDLNYHDPKAKHNSFHGDDQLISVEDLWNAWKSSEVYNWTVDKVVVWLSDYVELPQYEEAFRKLNFNVKNVTLTQTVLKILDRSHFQKLQLKALDTVLFGAPMHNHLKDFMLVVSIVIGMGGCWFAYIQNRHSKDHMKKMMKDLESLHRAEQSLHDLQQKLQIAQEEHRSVEVEKVNLEQKLRDEINAAKQEAQRLKELREGTENELSRQKYAEEELEQVRMALKKAEKELESRSSWSPPEALQKWLQLTHEVEVQYYNIKKQNAERQLQVAKEGAEKIKKKRNTLFGTFHVAHSSSLDDVDHKILAAKQALGEVTAALRERLHRWQQIEILTGCTLVNNPGLPSLASALNLDPSFMGGRGTPQHFMSDDMDDMDEDIVAPGTLQCKDLPDNAAWLMGRRASDLWSLNSDCQSFWKYSAPSMMSLRQRHIDPQLAMGSQRLVESCLALGGQEGEGSLYSSRSRTALRQARSQSFGQFDAPGLPPLSSAVSHPAIYSAASSHAPHSSSIATAPHASHYHSSHFQPMDTIPDLPYDASPERPRRSGSYGDLNRSDSDSSLCISQTGEQLRLSYSSKGFPVKPTSLLHGPHSRSEEGAQSHTHNGGNRVHDGGASPDGGSDSPILMKKVYGIEKSASMSEIHGSQAAMSMSESSRSLSPNSTEPDTPSPTGLTGGKAGNRIPQMSSKKSPLEEDSGSTGFEGPVYPLTWRQTKAVLHETSPVSSVISFVKDGTKTTSKCISTTQSLTGIQLCRCICFICASFARRSSFVSEYVSVRASVRSSKLHFTVLMHVLNTSSQTRTGGDGSCFRLFSPFRFSCSLLRLSYLCLYCTERAQTGCYSGPDVLLGYLFWHLQRSLMRIWRNQPNNATICATVHHEHSKNLHFNQTRVASFNPNILVVALKRNNGRSAKEFLLLFTSINKCICCSFVYNQMSLTGCLSRPSTGNVAFLDAPDAPVSNCPLHVEYSCFQSSVVHVQVLVSFDTGSTSVVFHKYWTCEPGRATTRVVTVNFPDWLVYRSDWIIRDSDWALSCLLRAWIGPHESTGLDRFPGSSVTVPIDILSPLNRPFKQHQLCAKWDTDLLWRIRRRDMPQCPEENEVASLLSTLYASTGERYGIIKTFQPFRNEVLEQYRVKSIYYPWFAVSLWVWLEKPCSNHLCGLLLHIDSENNYATPTMFLTDAGKIHIQVHGDAGHSSAFLSSCKVPLHQWCQISLEILGRVAKISIACTEGQQKFVNTAEHIFGNNIMLDDTHGYFVVGGGKFAEIHLPPVISNVNMTGWFQSCQNFTKELFLMAADHSLTVKRLSDSCLDTYTELLLNHSAVNSTEQCMFFKTNHYIRQVAQLTKLLSQKYGKVNASAVGRTLYALVLRKISTAHSLDVITRMMPFLLNSGCLGDNRALHLASVLYSSGFGVKRQPYKAWLLSLLAAQKDWRLALLRLGHMHHVGDLETFVELIRLNDEETLKAQTNENDDLFYWLKLQARSGQGVSPDILTAVKHYERGATKLNDPVSMYDYAIVLLTGQGVPKDVQRAVTFLKKAIELGSVPAITALGWYYEQYEKDYEKAVHLWEEADAKGHADAAMNLGVFYSQGLYPGQPADQFMAYKYYLKSAQRGHTNGGIELADIWIHGIPDRVARRPADAVLIMSLIYYLSAAESGFEAAQFNVAYLCELNSGWYNLGLLVQNGESLPFSVLSELNLLHLHLTDRQMLLSTLYQRCRETNSTDAYLPCTLALLSAHLQFLQLHQDTAIKLIATVSAAVGTLSFVFGLIKWRTAPLHQTSQTSASSQTQEEEQEES</sequence>
<dbReference type="Gene3D" id="1.20.5.340">
    <property type="match status" value="1"/>
</dbReference>
<dbReference type="InterPro" id="IPR011990">
    <property type="entry name" value="TPR-like_helical_dom_sf"/>
</dbReference>
<reference evidence="7 8" key="1">
    <citation type="submission" date="2022-01" db="EMBL/GenBank/DDBJ databases">
        <title>A high-quality chromosome-level genome assembly of rohu carp, Labeo rohita.</title>
        <authorList>
            <person name="Arick M.A. II"/>
            <person name="Hsu C.-Y."/>
            <person name="Magbanua Z."/>
            <person name="Pechanova O."/>
            <person name="Grover C."/>
            <person name="Miller E."/>
            <person name="Thrash A."/>
            <person name="Ezzel L."/>
            <person name="Alam S."/>
            <person name="Benzie J."/>
            <person name="Hamilton M."/>
            <person name="Karsi A."/>
            <person name="Lawrence M.L."/>
            <person name="Peterson D.G."/>
        </authorList>
    </citation>
    <scope>NUCLEOTIDE SEQUENCE [LARGE SCALE GENOMIC DNA]</scope>
    <source>
        <strain evidence="8">BAU-BD-2019</strain>
        <tissue evidence="7">Blood</tissue>
    </source>
</reference>
<evidence type="ECO:0000256" key="2">
    <source>
        <dbReference type="SAM" id="MobiDB-lite"/>
    </source>
</evidence>
<organism evidence="7 8">
    <name type="scientific">Labeo rohita</name>
    <name type="common">Indian major carp</name>
    <name type="synonym">Cyprinus rohita</name>
    <dbReference type="NCBI Taxonomy" id="84645"/>
    <lineage>
        <taxon>Eukaryota</taxon>
        <taxon>Metazoa</taxon>
        <taxon>Chordata</taxon>
        <taxon>Craniata</taxon>
        <taxon>Vertebrata</taxon>
        <taxon>Euteleostomi</taxon>
        <taxon>Actinopterygii</taxon>
        <taxon>Neopterygii</taxon>
        <taxon>Teleostei</taxon>
        <taxon>Ostariophysi</taxon>
        <taxon>Cypriniformes</taxon>
        <taxon>Cyprinidae</taxon>
        <taxon>Labeoninae</taxon>
        <taxon>Labeonini</taxon>
        <taxon>Labeo</taxon>
    </lineage>
</organism>
<feature type="domain" description="STIM1/2 Orai1-activating region" evidence="5">
    <location>
        <begin position="321"/>
        <end position="420"/>
    </location>
</feature>
<protein>
    <submittedName>
        <fullName evidence="7">Stromal interaction molecule 1</fullName>
    </submittedName>
</protein>
<keyword evidence="3" id="KW-0812">Transmembrane</keyword>
<dbReference type="Proteomes" id="UP000830375">
    <property type="component" value="Unassembled WGS sequence"/>
</dbReference>
<dbReference type="InterPro" id="IPR006597">
    <property type="entry name" value="Sel1-like"/>
</dbReference>
<keyword evidence="4" id="KW-0732">Signal</keyword>
<dbReference type="Pfam" id="PF25578">
    <property type="entry name" value="EF-hand_STIM1"/>
    <property type="match status" value="1"/>
</dbReference>
<dbReference type="InterPro" id="IPR013761">
    <property type="entry name" value="SAM/pointed_sf"/>
</dbReference>
<dbReference type="Gene3D" id="1.10.238.180">
    <property type="match status" value="1"/>
</dbReference>
<dbReference type="EMBL" id="JACTAM010000015">
    <property type="protein sequence ID" value="KAI2656426.1"/>
    <property type="molecule type" value="Genomic_DNA"/>
</dbReference>
<gene>
    <name evidence="7" type="ORF">H4Q32_013357</name>
</gene>
<proteinExistence type="predicted"/>
<evidence type="ECO:0000313" key="8">
    <source>
        <dbReference type="Proteomes" id="UP000830375"/>
    </source>
</evidence>
<dbReference type="SMART" id="SM00671">
    <property type="entry name" value="SEL1"/>
    <property type="match status" value="4"/>
</dbReference>
<comment type="caution">
    <text evidence="7">The sequence shown here is derived from an EMBL/GenBank/DDBJ whole genome shotgun (WGS) entry which is preliminary data.</text>
</comment>